<dbReference type="CDD" id="cd04301">
    <property type="entry name" value="NAT_SF"/>
    <property type="match status" value="1"/>
</dbReference>
<dbReference type="Proteomes" id="UP000053424">
    <property type="component" value="Unassembled WGS sequence"/>
</dbReference>
<organism evidence="2 3">
    <name type="scientific">Hebeloma cylindrosporum</name>
    <dbReference type="NCBI Taxonomy" id="76867"/>
    <lineage>
        <taxon>Eukaryota</taxon>
        <taxon>Fungi</taxon>
        <taxon>Dikarya</taxon>
        <taxon>Basidiomycota</taxon>
        <taxon>Agaricomycotina</taxon>
        <taxon>Agaricomycetes</taxon>
        <taxon>Agaricomycetidae</taxon>
        <taxon>Agaricales</taxon>
        <taxon>Agaricineae</taxon>
        <taxon>Hymenogastraceae</taxon>
        <taxon>Hebeloma</taxon>
    </lineage>
</organism>
<evidence type="ECO:0000313" key="3">
    <source>
        <dbReference type="Proteomes" id="UP000053424"/>
    </source>
</evidence>
<dbReference type="SUPFAM" id="SSF55729">
    <property type="entry name" value="Acyl-CoA N-acyltransferases (Nat)"/>
    <property type="match status" value="1"/>
</dbReference>
<dbReference type="Gene3D" id="3.40.630.30">
    <property type="match status" value="1"/>
</dbReference>
<dbReference type="PANTHER" id="PTHR43415">
    <property type="entry name" value="SPERMIDINE N(1)-ACETYLTRANSFERASE"/>
    <property type="match status" value="1"/>
</dbReference>
<reference evidence="2 3" key="1">
    <citation type="submission" date="2014-04" db="EMBL/GenBank/DDBJ databases">
        <authorList>
            <consortium name="DOE Joint Genome Institute"/>
            <person name="Kuo A."/>
            <person name="Gay G."/>
            <person name="Dore J."/>
            <person name="Kohler A."/>
            <person name="Nagy L.G."/>
            <person name="Floudas D."/>
            <person name="Copeland A."/>
            <person name="Barry K.W."/>
            <person name="Cichocki N."/>
            <person name="Veneault-Fourrey C."/>
            <person name="LaButti K."/>
            <person name="Lindquist E.A."/>
            <person name="Lipzen A."/>
            <person name="Lundell T."/>
            <person name="Morin E."/>
            <person name="Murat C."/>
            <person name="Sun H."/>
            <person name="Tunlid A."/>
            <person name="Henrissat B."/>
            <person name="Grigoriev I.V."/>
            <person name="Hibbett D.S."/>
            <person name="Martin F."/>
            <person name="Nordberg H.P."/>
            <person name="Cantor M.N."/>
            <person name="Hua S.X."/>
        </authorList>
    </citation>
    <scope>NUCLEOTIDE SEQUENCE [LARGE SCALE GENOMIC DNA]</scope>
    <source>
        <strain evidence="3">h7</strain>
    </source>
</reference>
<dbReference type="AlphaFoldDB" id="A0A0C3CIF6"/>
<gene>
    <name evidence="2" type="ORF">M413DRAFT_444223</name>
</gene>
<dbReference type="EMBL" id="KN831776">
    <property type="protein sequence ID" value="KIM43396.1"/>
    <property type="molecule type" value="Genomic_DNA"/>
</dbReference>
<keyword evidence="3" id="KW-1185">Reference proteome</keyword>
<reference evidence="3" key="2">
    <citation type="submission" date="2015-01" db="EMBL/GenBank/DDBJ databases">
        <title>Evolutionary Origins and Diversification of the Mycorrhizal Mutualists.</title>
        <authorList>
            <consortium name="DOE Joint Genome Institute"/>
            <consortium name="Mycorrhizal Genomics Consortium"/>
            <person name="Kohler A."/>
            <person name="Kuo A."/>
            <person name="Nagy L.G."/>
            <person name="Floudas D."/>
            <person name="Copeland A."/>
            <person name="Barry K.W."/>
            <person name="Cichocki N."/>
            <person name="Veneault-Fourrey C."/>
            <person name="LaButti K."/>
            <person name="Lindquist E.A."/>
            <person name="Lipzen A."/>
            <person name="Lundell T."/>
            <person name="Morin E."/>
            <person name="Murat C."/>
            <person name="Riley R."/>
            <person name="Ohm R."/>
            <person name="Sun H."/>
            <person name="Tunlid A."/>
            <person name="Henrissat B."/>
            <person name="Grigoriev I.V."/>
            <person name="Hibbett D.S."/>
            <person name="Martin F."/>
        </authorList>
    </citation>
    <scope>NUCLEOTIDE SEQUENCE [LARGE SCALE GENOMIC DNA]</scope>
    <source>
        <strain evidence="3">h7</strain>
    </source>
</reference>
<protein>
    <recommendedName>
        <fullName evidence="1">N-acetyltransferase domain-containing protein</fullName>
    </recommendedName>
</protein>
<dbReference type="Pfam" id="PF13302">
    <property type="entry name" value="Acetyltransf_3"/>
    <property type="match status" value="1"/>
</dbReference>
<dbReference type="InterPro" id="IPR000182">
    <property type="entry name" value="GNAT_dom"/>
</dbReference>
<name>A0A0C3CIF6_HEBCY</name>
<dbReference type="PANTHER" id="PTHR43415:SF3">
    <property type="entry name" value="GNAT-FAMILY ACETYLTRANSFERASE"/>
    <property type="match status" value="1"/>
</dbReference>
<evidence type="ECO:0000259" key="1">
    <source>
        <dbReference type="PROSITE" id="PS51186"/>
    </source>
</evidence>
<dbReference type="PROSITE" id="PS51186">
    <property type="entry name" value="GNAT"/>
    <property type="match status" value="1"/>
</dbReference>
<sequence length="184" mass="20586">MFTTPRTTLRAYGPSDLPLLLGLLNNPLVQNTLISDPIVPRNHRFVSKIEELANEALLYVVIEATNLPSGPQVIGAANITLSNVKNRDVILGIALDPQMWGKGYGTEVVTFLVDYAFKNLAVHRVSLGVLDSNPAAIHMYKKIGFVEEGRKRKANFFNGEWQDSIYMGILEEEWFAKHKDEVDC</sequence>
<dbReference type="InterPro" id="IPR016181">
    <property type="entry name" value="Acyl_CoA_acyltransferase"/>
</dbReference>
<dbReference type="HOGENOM" id="CLU_013985_3_2_1"/>
<feature type="domain" description="N-acetyltransferase" evidence="1">
    <location>
        <begin position="7"/>
        <end position="172"/>
    </location>
</feature>
<dbReference type="OrthoDB" id="630895at2759"/>
<dbReference type="GO" id="GO:0016747">
    <property type="term" value="F:acyltransferase activity, transferring groups other than amino-acyl groups"/>
    <property type="evidence" value="ECO:0007669"/>
    <property type="project" value="InterPro"/>
</dbReference>
<evidence type="ECO:0000313" key="2">
    <source>
        <dbReference type="EMBL" id="KIM43396.1"/>
    </source>
</evidence>
<accession>A0A0C3CIF6</accession>
<proteinExistence type="predicted"/>